<evidence type="ECO:0000256" key="10">
    <source>
        <dbReference type="ARBA" id="ARBA00066592"/>
    </source>
</evidence>
<comment type="similarity">
    <text evidence="5">Belongs to the serine/threonine dehydratase family.</text>
</comment>
<comment type="cofactor">
    <cofactor evidence="3">
        <name>Mn(2+)</name>
        <dbReference type="ChEBI" id="CHEBI:29035"/>
    </cofactor>
</comment>
<dbReference type="Gene3D" id="3.40.50.1100">
    <property type="match status" value="2"/>
</dbReference>
<name>A0ABD1YMF0_9MARC</name>
<evidence type="ECO:0000256" key="11">
    <source>
        <dbReference type="ARBA" id="ARBA00070760"/>
    </source>
</evidence>
<dbReference type="AlphaFoldDB" id="A0ABD1YMF0"/>
<sequence>MVDVRQDTSAHSLHQEEYAATLASILEARARIQPYAHVTPVLTCSSIDAEVGRNLHFKCENFQKSGAFKFRGACNAVFSLTEETAKKGVVTHSSGNHAAGLALAAQIRGIPAHIVLPKNAPACKIANVRRYGGSVVTCEPTMESREQTAKKVQDKTGAVFISSSSDERVMSGQGTVAVEFLEQVHSLDAIFTPISGGGLTAGVALASKALKPTIKIFAAEPLGADDAAQSKATGRIVTLSQVNTIADGLRTSSLGALNWPVVRDLVEEVITVSEPEIVHAMRLCYSRLKIVVEPSAAVGLAAVLSQRFQENPHHLNCINIGVVLSGGNVDLDALWSSISQSIQ</sequence>
<dbReference type="PANTHER" id="PTHR43050:SF1">
    <property type="entry name" value="SERINE RACEMASE"/>
    <property type="match status" value="1"/>
</dbReference>
<comment type="caution">
    <text evidence="14">The sequence shown here is derived from an EMBL/GenBank/DDBJ whole genome shotgun (WGS) entry which is preliminary data.</text>
</comment>
<evidence type="ECO:0000256" key="2">
    <source>
        <dbReference type="ARBA" id="ARBA00001933"/>
    </source>
</evidence>
<dbReference type="SUPFAM" id="SSF53686">
    <property type="entry name" value="Tryptophan synthase beta subunit-like PLP-dependent enzymes"/>
    <property type="match status" value="1"/>
</dbReference>
<evidence type="ECO:0000256" key="7">
    <source>
        <dbReference type="ARBA" id="ARBA00022898"/>
    </source>
</evidence>
<evidence type="ECO:0000256" key="1">
    <source>
        <dbReference type="ARBA" id="ARBA00001913"/>
    </source>
</evidence>
<evidence type="ECO:0000313" key="15">
    <source>
        <dbReference type="Proteomes" id="UP001605036"/>
    </source>
</evidence>
<evidence type="ECO:0000259" key="13">
    <source>
        <dbReference type="Pfam" id="PF00291"/>
    </source>
</evidence>
<reference evidence="14 15" key="1">
    <citation type="submission" date="2024-09" db="EMBL/GenBank/DDBJ databases">
        <title>Chromosome-scale assembly of Riccia fluitans.</title>
        <authorList>
            <person name="Paukszto L."/>
            <person name="Sawicki J."/>
            <person name="Karawczyk K."/>
            <person name="Piernik-Szablinska J."/>
            <person name="Szczecinska M."/>
            <person name="Mazdziarz M."/>
        </authorList>
    </citation>
    <scope>NUCLEOTIDE SEQUENCE [LARGE SCALE GENOMIC DNA]</scope>
    <source>
        <strain evidence="14">Rf_01</strain>
        <tissue evidence="14">Aerial parts of the thallus</tissue>
    </source>
</reference>
<evidence type="ECO:0000256" key="3">
    <source>
        <dbReference type="ARBA" id="ARBA00001936"/>
    </source>
</evidence>
<dbReference type="GO" id="GO:0030378">
    <property type="term" value="F:serine racemase activity"/>
    <property type="evidence" value="ECO:0007669"/>
    <property type="project" value="UniProtKB-EC"/>
</dbReference>
<evidence type="ECO:0000256" key="9">
    <source>
        <dbReference type="ARBA" id="ARBA00066349"/>
    </source>
</evidence>
<dbReference type="PANTHER" id="PTHR43050">
    <property type="entry name" value="SERINE / THREONINE RACEMASE FAMILY MEMBER"/>
    <property type="match status" value="1"/>
</dbReference>
<gene>
    <name evidence="14" type="ORF">R1flu_016639</name>
</gene>
<dbReference type="GO" id="GO:0008721">
    <property type="term" value="F:D-serine ammonia-lyase activity"/>
    <property type="evidence" value="ECO:0007669"/>
    <property type="project" value="UniProtKB-EC"/>
</dbReference>
<keyword evidence="15" id="KW-1185">Reference proteome</keyword>
<dbReference type="EMBL" id="JBHFFA010000004">
    <property type="protein sequence ID" value="KAL2631953.1"/>
    <property type="molecule type" value="Genomic_DNA"/>
</dbReference>
<dbReference type="GO" id="GO:0003941">
    <property type="term" value="F:L-serine ammonia-lyase activity"/>
    <property type="evidence" value="ECO:0007669"/>
    <property type="project" value="UniProtKB-ARBA"/>
</dbReference>
<dbReference type="GO" id="GO:0006563">
    <property type="term" value="P:L-serine metabolic process"/>
    <property type="evidence" value="ECO:0007669"/>
    <property type="project" value="UniProtKB-ARBA"/>
</dbReference>
<evidence type="ECO:0000256" key="12">
    <source>
        <dbReference type="ARBA" id="ARBA00081761"/>
    </source>
</evidence>
<dbReference type="GO" id="GO:0070178">
    <property type="term" value="P:D-serine metabolic process"/>
    <property type="evidence" value="ECO:0007669"/>
    <property type="project" value="UniProtKB-ARBA"/>
</dbReference>
<dbReference type="InterPro" id="IPR036052">
    <property type="entry name" value="TrpB-like_PALP_sf"/>
</dbReference>
<dbReference type="Proteomes" id="UP001605036">
    <property type="component" value="Unassembled WGS sequence"/>
</dbReference>
<evidence type="ECO:0000256" key="4">
    <source>
        <dbReference type="ARBA" id="ARBA00001946"/>
    </source>
</evidence>
<dbReference type="PROSITE" id="PS00165">
    <property type="entry name" value="DEHYDRATASE_SER_THR"/>
    <property type="match status" value="1"/>
</dbReference>
<keyword evidence="8" id="KW-0456">Lyase</keyword>
<protein>
    <recommendedName>
        <fullName evidence="11">Serine racemase</fullName>
        <ecNumber evidence="9">4.3.1.18</ecNumber>
        <ecNumber evidence="10">5.1.1.18</ecNumber>
    </recommendedName>
    <alternativeName>
        <fullName evidence="12">D-serine dehydratase</fullName>
    </alternativeName>
</protein>
<dbReference type="CDD" id="cd01562">
    <property type="entry name" value="Thr-dehyd"/>
    <property type="match status" value="1"/>
</dbReference>
<evidence type="ECO:0000256" key="6">
    <source>
        <dbReference type="ARBA" id="ARBA00022842"/>
    </source>
</evidence>
<evidence type="ECO:0000256" key="8">
    <source>
        <dbReference type="ARBA" id="ARBA00023239"/>
    </source>
</evidence>
<comment type="cofactor">
    <cofactor evidence="4">
        <name>Mg(2+)</name>
        <dbReference type="ChEBI" id="CHEBI:18420"/>
    </cofactor>
</comment>
<keyword evidence="7" id="KW-0663">Pyridoxal phosphate</keyword>
<proteinExistence type="inferred from homology"/>
<comment type="cofactor">
    <cofactor evidence="2">
        <name>pyridoxal 5'-phosphate</name>
        <dbReference type="ChEBI" id="CHEBI:597326"/>
    </cofactor>
</comment>
<keyword evidence="6" id="KW-0460">Magnesium</keyword>
<dbReference type="EC" id="5.1.1.18" evidence="10"/>
<accession>A0ABD1YMF0</accession>
<organism evidence="14 15">
    <name type="scientific">Riccia fluitans</name>
    <dbReference type="NCBI Taxonomy" id="41844"/>
    <lineage>
        <taxon>Eukaryota</taxon>
        <taxon>Viridiplantae</taxon>
        <taxon>Streptophyta</taxon>
        <taxon>Embryophyta</taxon>
        <taxon>Marchantiophyta</taxon>
        <taxon>Marchantiopsida</taxon>
        <taxon>Marchantiidae</taxon>
        <taxon>Marchantiales</taxon>
        <taxon>Ricciaceae</taxon>
        <taxon>Riccia</taxon>
    </lineage>
</organism>
<dbReference type="FunFam" id="3.40.50.1100:FF:000007">
    <property type="entry name" value="L-threonine dehydratase catabolic TdcB"/>
    <property type="match status" value="1"/>
</dbReference>
<feature type="domain" description="Tryptophan synthase beta chain-like PALP" evidence="13">
    <location>
        <begin position="34"/>
        <end position="308"/>
    </location>
</feature>
<evidence type="ECO:0000256" key="5">
    <source>
        <dbReference type="ARBA" id="ARBA00010869"/>
    </source>
</evidence>
<dbReference type="InterPro" id="IPR001926">
    <property type="entry name" value="TrpB-like_PALP"/>
</dbReference>
<dbReference type="InterPro" id="IPR000634">
    <property type="entry name" value="Ser/Thr_deHydtase_PyrdxlP-BS"/>
</dbReference>
<dbReference type="Pfam" id="PF00291">
    <property type="entry name" value="PALP"/>
    <property type="match status" value="1"/>
</dbReference>
<evidence type="ECO:0000313" key="14">
    <source>
        <dbReference type="EMBL" id="KAL2631953.1"/>
    </source>
</evidence>
<comment type="cofactor">
    <cofactor evidence="1">
        <name>Ca(2+)</name>
        <dbReference type="ChEBI" id="CHEBI:29108"/>
    </cofactor>
</comment>
<dbReference type="EC" id="4.3.1.18" evidence="9"/>